<keyword evidence="1" id="KW-0805">Transcription regulation</keyword>
<dbReference type="InterPro" id="IPR018060">
    <property type="entry name" value="HTH_AraC"/>
</dbReference>
<dbReference type="Proteomes" id="UP000216961">
    <property type="component" value="Unassembled WGS sequence"/>
</dbReference>
<evidence type="ECO:0000313" key="6">
    <source>
        <dbReference type="Proteomes" id="UP000216961"/>
    </source>
</evidence>
<sequence length="131" mass="15598">MIIYITYLVDISLQYIDFIHSQKNVVNTICDYIDEHYHENITRDNIAKIVYLSPDYITRIFKKEKGLSLVNYIIKKRVDIAKELLIQTTLPVHIISDKVGYGNYSYFTKLFKKETNYTPFEYRRKEKSSAL</sequence>
<feature type="domain" description="HTH araC/xylS-type" evidence="4">
    <location>
        <begin position="27"/>
        <end position="125"/>
    </location>
</feature>
<dbReference type="SUPFAM" id="SSF46689">
    <property type="entry name" value="Homeodomain-like"/>
    <property type="match status" value="2"/>
</dbReference>
<dbReference type="InterPro" id="IPR018062">
    <property type="entry name" value="HTH_AraC-typ_CS"/>
</dbReference>
<dbReference type="PANTHER" id="PTHR43280:SF2">
    <property type="entry name" value="HTH-TYPE TRANSCRIPTIONAL REGULATOR EXSA"/>
    <property type="match status" value="1"/>
</dbReference>
<keyword evidence="3" id="KW-0804">Transcription</keyword>
<dbReference type="PROSITE" id="PS01124">
    <property type="entry name" value="HTH_ARAC_FAMILY_2"/>
    <property type="match status" value="1"/>
</dbReference>
<dbReference type="PANTHER" id="PTHR43280">
    <property type="entry name" value="ARAC-FAMILY TRANSCRIPTIONAL REGULATOR"/>
    <property type="match status" value="1"/>
</dbReference>
<dbReference type="Gene3D" id="1.10.10.60">
    <property type="entry name" value="Homeodomain-like"/>
    <property type="match status" value="2"/>
</dbReference>
<comment type="caution">
    <text evidence="5">The sequence shown here is derived from an EMBL/GenBank/DDBJ whole genome shotgun (WGS) entry which is preliminary data.</text>
</comment>
<dbReference type="AlphaFoldDB" id="A0AA91YZJ0"/>
<keyword evidence="2" id="KW-0238">DNA-binding</keyword>
<dbReference type="GO" id="GO:0043565">
    <property type="term" value="F:sequence-specific DNA binding"/>
    <property type="evidence" value="ECO:0007669"/>
    <property type="project" value="InterPro"/>
</dbReference>
<evidence type="ECO:0000256" key="2">
    <source>
        <dbReference type="ARBA" id="ARBA00023125"/>
    </source>
</evidence>
<evidence type="ECO:0000259" key="4">
    <source>
        <dbReference type="PROSITE" id="PS01124"/>
    </source>
</evidence>
<proteinExistence type="predicted"/>
<dbReference type="GO" id="GO:0003700">
    <property type="term" value="F:DNA-binding transcription factor activity"/>
    <property type="evidence" value="ECO:0007669"/>
    <property type="project" value="InterPro"/>
</dbReference>
<dbReference type="InterPro" id="IPR009057">
    <property type="entry name" value="Homeodomain-like_sf"/>
</dbReference>
<protein>
    <recommendedName>
        <fullName evidence="4">HTH araC/xylS-type domain-containing protein</fullName>
    </recommendedName>
</protein>
<dbReference type="RefSeq" id="WP_095333193.1">
    <property type="nucleotide sequence ID" value="NZ_NPBQ01000125.1"/>
</dbReference>
<gene>
    <name evidence="5" type="ORF">CHH57_20340</name>
</gene>
<dbReference type="SMART" id="SM00342">
    <property type="entry name" value="HTH_ARAC"/>
    <property type="match status" value="1"/>
</dbReference>
<dbReference type="EMBL" id="NPBQ01000125">
    <property type="protein sequence ID" value="PAD81411.1"/>
    <property type="molecule type" value="Genomic_DNA"/>
</dbReference>
<reference evidence="5 6" key="1">
    <citation type="submission" date="2017-07" db="EMBL/GenBank/DDBJ databases">
        <title>Isolation and whole genome analysis of endospore-forming bacteria from heroin.</title>
        <authorList>
            <person name="Kalinowski J."/>
            <person name="Ahrens B."/>
            <person name="Al-Dilaimi A."/>
            <person name="Winkler A."/>
            <person name="Wibberg D."/>
            <person name="Schleenbecker U."/>
            <person name="Ruckert C."/>
            <person name="Wolfel R."/>
            <person name="Grass G."/>
        </authorList>
    </citation>
    <scope>NUCLEOTIDE SEQUENCE [LARGE SCALE GENOMIC DNA]</scope>
    <source>
        <strain evidence="5 6">7521-2</strain>
    </source>
</reference>
<evidence type="ECO:0000313" key="5">
    <source>
        <dbReference type="EMBL" id="PAD81411.1"/>
    </source>
</evidence>
<dbReference type="Pfam" id="PF12833">
    <property type="entry name" value="HTH_18"/>
    <property type="match status" value="1"/>
</dbReference>
<evidence type="ECO:0000256" key="1">
    <source>
        <dbReference type="ARBA" id="ARBA00023015"/>
    </source>
</evidence>
<evidence type="ECO:0000256" key="3">
    <source>
        <dbReference type="ARBA" id="ARBA00023163"/>
    </source>
</evidence>
<organism evidence="5 6">
    <name type="scientific">Niallia circulans</name>
    <name type="common">Bacillus circulans</name>
    <dbReference type="NCBI Taxonomy" id="1397"/>
    <lineage>
        <taxon>Bacteria</taxon>
        <taxon>Bacillati</taxon>
        <taxon>Bacillota</taxon>
        <taxon>Bacilli</taxon>
        <taxon>Bacillales</taxon>
        <taxon>Bacillaceae</taxon>
        <taxon>Niallia</taxon>
    </lineage>
</organism>
<accession>A0AA91YZJ0</accession>
<name>A0AA91YZJ0_NIACI</name>
<dbReference type="PROSITE" id="PS00041">
    <property type="entry name" value="HTH_ARAC_FAMILY_1"/>
    <property type="match status" value="1"/>
</dbReference>